<keyword evidence="11" id="KW-0175">Coiled coil</keyword>
<comment type="function">
    <text evidence="10">Ubiquitin ligase protein which is a component of the N-end rule pathway. Recognizes and binds to proteins bearing specific N-terminal residues that are destabilizing according to the N-end rule, leading to their ubiquitination and subsequent degradation.</text>
</comment>
<dbReference type="Pfam" id="PF18995">
    <property type="entry name" value="PRT6_C"/>
    <property type="match status" value="1"/>
</dbReference>
<comment type="similarity">
    <text evidence="8 10">Belongs to the E3 ubiquitin-protein ligase UBR1-like family.</text>
</comment>
<feature type="zinc finger region" description="UBR-type" evidence="9">
    <location>
        <begin position="75"/>
        <end position="146"/>
    </location>
</feature>
<evidence type="ECO:0000256" key="3">
    <source>
        <dbReference type="ARBA" id="ARBA00022679"/>
    </source>
</evidence>
<comment type="catalytic activity">
    <reaction evidence="1 10">
        <text>S-ubiquitinyl-[E2 ubiquitin-conjugating enzyme]-L-cysteine + [acceptor protein]-L-lysine = [E2 ubiquitin-conjugating enzyme]-L-cysteine + N(6)-ubiquitinyl-[acceptor protein]-L-lysine.</text>
        <dbReference type="EC" id="2.3.2.27"/>
    </reaction>
</comment>
<feature type="domain" description="UBR-type" evidence="12">
    <location>
        <begin position="75"/>
        <end position="146"/>
    </location>
</feature>
<organism evidence="13 14">
    <name type="scientific">Clavelina lepadiformis</name>
    <name type="common">Light-bulb sea squirt</name>
    <name type="synonym">Ascidia lepadiformis</name>
    <dbReference type="NCBI Taxonomy" id="159417"/>
    <lineage>
        <taxon>Eukaryota</taxon>
        <taxon>Metazoa</taxon>
        <taxon>Chordata</taxon>
        <taxon>Tunicata</taxon>
        <taxon>Ascidiacea</taxon>
        <taxon>Aplousobranchia</taxon>
        <taxon>Clavelinidae</taxon>
        <taxon>Clavelina</taxon>
    </lineage>
</organism>
<keyword evidence="7 10" id="KW-0862">Zinc</keyword>
<dbReference type="PANTHER" id="PTHR21497">
    <property type="entry name" value="UBIQUITIN LIGASE E3 ALPHA-RELATED"/>
    <property type="match status" value="1"/>
</dbReference>
<evidence type="ECO:0000313" key="13">
    <source>
        <dbReference type="EMBL" id="CAK8676974.1"/>
    </source>
</evidence>
<evidence type="ECO:0000256" key="4">
    <source>
        <dbReference type="ARBA" id="ARBA00022723"/>
    </source>
</evidence>
<name>A0ABP0FBB7_CLALP</name>
<evidence type="ECO:0000313" key="14">
    <source>
        <dbReference type="Proteomes" id="UP001642483"/>
    </source>
</evidence>
<dbReference type="InterPro" id="IPR039164">
    <property type="entry name" value="UBR1-like"/>
</dbReference>
<keyword evidence="4 10" id="KW-0479">Metal-binding</keyword>
<keyword evidence="3 10" id="KW-0808">Transferase</keyword>
<evidence type="ECO:0000256" key="9">
    <source>
        <dbReference type="PROSITE-ProRule" id="PRU00508"/>
    </source>
</evidence>
<dbReference type="CDD" id="cd19672">
    <property type="entry name" value="UBR-box_UBR1_like"/>
    <property type="match status" value="1"/>
</dbReference>
<evidence type="ECO:0000256" key="11">
    <source>
        <dbReference type="SAM" id="Coils"/>
    </source>
</evidence>
<dbReference type="EMBL" id="CAWYQH010000035">
    <property type="protein sequence ID" value="CAK8676974.1"/>
    <property type="molecule type" value="Genomic_DNA"/>
</dbReference>
<evidence type="ECO:0000259" key="12">
    <source>
        <dbReference type="PROSITE" id="PS51157"/>
    </source>
</evidence>
<dbReference type="Proteomes" id="UP001642483">
    <property type="component" value="Unassembled WGS sequence"/>
</dbReference>
<dbReference type="InterPro" id="IPR044046">
    <property type="entry name" value="E3_ligase_UBR-like_C"/>
</dbReference>
<dbReference type="PANTHER" id="PTHR21497:SF24">
    <property type="entry name" value="E3 UBIQUITIN-PROTEIN LIGASE UBR1"/>
    <property type="match status" value="1"/>
</dbReference>
<dbReference type="InterPro" id="IPR036390">
    <property type="entry name" value="WH_DNA-bd_sf"/>
</dbReference>
<keyword evidence="5 10" id="KW-0863">Zinc-finger</keyword>
<dbReference type="EC" id="2.3.2.27" evidence="10"/>
<comment type="caution">
    <text evidence="13">The sequence shown here is derived from an EMBL/GenBank/DDBJ whole genome shotgun (WGS) entry which is preliminary data.</text>
</comment>
<dbReference type="InterPro" id="IPR014719">
    <property type="entry name" value="Ribosomal_bL12_C/ClpS-like"/>
</dbReference>
<dbReference type="Gene3D" id="3.30.1390.10">
    <property type="match status" value="1"/>
</dbReference>
<dbReference type="InterPro" id="IPR003126">
    <property type="entry name" value="Znf_UBR"/>
</dbReference>
<dbReference type="SMART" id="SM00396">
    <property type="entry name" value="ZnF_UBR1"/>
    <property type="match status" value="1"/>
</dbReference>
<evidence type="ECO:0000256" key="7">
    <source>
        <dbReference type="ARBA" id="ARBA00022833"/>
    </source>
</evidence>
<protein>
    <recommendedName>
        <fullName evidence="10">E3 ubiquitin-protein ligase</fullName>
        <ecNumber evidence="10">2.3.2.27</ecNumber>
    </recommendedName>
</protein>
<keyword evidence="6 10" id="KW-0833">Ubl conjugation pathway</keyword>
<proteinExistence type="inferred from homology"/>
<dbReference type="Pfam" id="PF02207">
    <property type="entry name" value="zf-UBR"/>
    <property type="match status" value="1"/>
</dbReference>
<sequence length="1699" mass="193965">MFVSKPFDEDEFLAVVLDFIKDNVPGIIKSENLWSVGLFKDVAVKTRILDKIAWWLFEEDQQVALKKLQKNNRPGICGHIFKPGEATYTCRECAADSTCVFCQKCFRQSAHINHKHKLHSSAGGGCCDCGDVEAWKKHPFCNLHEVAGELQAVSGAVELDEALRKRAHVLFKFLLQYISDCLTSDHKETNQLPIYLQPQQPSDTYMAVVYNDESHTFDYVIDVLKHAISCSVKIASDFATIIDREGRTPIVAGREAVCLEAKQFIETTRSSRTVRINQENFPLKTKVIHVNVLAHQELSVSLLQWLNMICQECEDFRVMISDILTDKYEEDVRKTIVGKLMLADILLWKVARSSSQTLIMSSTLMQLSSKKVFAATYVKLYKQLMDDFLMDDHNHSDSITSMSVQLFTVPTVVSYLIAEEGLLQVILETIISACCISGSNQENNVPFKFDGRNRAKIFRRLQFCFSDLKYVLSCLLPEWNETLEYHFLSFFKLLTTFLSSVEGMDSVTRQVNGHLEYEPEWQTMVTLSMTMKPIIKKVLKWCSHNERVLNHCLAETVSVLKNLHCKETEKKITIKYNGTDFHCIDFDITSKPVSVHYPLTRFAAALLVSLGKTTDSLESVKTMWNIMDLAECSFRSLALCAQVSAGAWRRNGMSLANQSFYYRNYLCRSELFVRDIQMLQCCCALIEPNLFFVTLHHKLTLLDSNKMQEFHMPLYEELVLLLIHIYAERFTDGIGQISQKDIIKREIIHILASGPKPHSKIQKYLSHELSENPDWEKILHEVADFRPSSNTKSAARYELKYEYLQNISPYFYHYETASQQADVRNEVSQRKKAMNCSLGFTPQPLPSFTKAFSGIVYLLSATAFISLLKSILQNYLVPQITMSDRLLEKVLYLIGCGIVEERQMLNTDDRCSFEFCNGLKQSGILGTLKELQETQSVAFHQETILWTISKLEDVLNFRAGTINLGDIETSQLKNTNVSKLSQKQMVQKKREKLMLQMKQLQQKFVEKNAMSVQENSAPLEKSPESIPNESGETPVCTSLKWQLATKNEEASEICILCQDDSDLQDCFVVPAFVQSSSVLFKRQANHIGRTSSFVDIFNYPGVHVSTCSHILHYMCWQQYMDSLKDNRESLAFHLRRHYASFSVDQNEFLCPLCSCLSNCAIPVISMEKMFEYRGVSSSIQDSMTIHQWIHLMEEYTDRFMQEKDDGLVTQQSNNGTSLLLKTNTSIIESTSLESHEVDLDESDMVEQQFAGDQLEPALYAMIESFKKKCKNITDNFKNSVTAVDNENRLLWITASTTFQVQENISRYKNTPLLAPASVRTDCALLHLTRSCFAYAHLKKSELQSRRNECIQLLLGKHDECLLFTNIFSTFVQLMCSCQVFLEISSVSAVVNGCNILFLCSLAQIVQIMLCVDVETIISENSEDPQSDLVKCFVQVRSYANIPTMHKIDHIKLENCLSHCFDPFLRCCVLFMHYMTKVPVPSLLKEQNDRICMFQYLGLPSNMLSYFDLDGNGDLSKIVQRWCSNFSPDVGDKVIYPDLIKVNTLVQLEEHYSDVIAVASDFKCPRFGSNSDSVSPTMCLICGVMLCSQSYCCQNTLGGINYGACAYHSYKCNYGCGIFLRSRDCTIFLLNEKKGSFRSAPYLDEHGETDRGLRRGNPMKLNEERVKELNLIWLSHAIPEQIARDVEANRSLSNFNWTHF</sequence>
<evidence type="ECO:0000256" key="6">
    <source>
        <dbReference type="ARBA" id="ARBA00022786"/>
    </source>
</evidence>
<dbReference type="InterPro" id="IPR055194">
    <property type="entry name" value="UBR1-like_WH"/>
</dbReference>
<dbReference type="Pfam" id="PF02617">
    <property type="entry name" value="ClpS"/>
    <property type="match status" value="1"/>
</dbReference>
<comment type="pathway">
    <text evidence="2 10">Protein modification; protein ubiquitination.</text>
</comment>
<accession>A0ABP0FBB7</accession>
<evidence type="ECO:0000256" key="2">
    <source>
        <dbReference type="ARBA" id="ARBA00004906"/>
    </source>
</evidence>
<evidence type="ECO:0000256" key="8">
    <source>
        <dbReference type="ARBA" id="ARBA00046341"/>
    </source>
</evidence>
<evidence type="ECO:0000256" key="5">
    <source>
        <dbReference type="ARBA" id="ARBA00022771"/>
    </source>
</evidence>
<dbReference type="Gene3D" id="1.10.10.2670">
    <property type="entry name" value="E3 ubiquitin-protein ligase"/>
    <property type="match status" value="1"/>
</dbReference>
<dbReference type="Pfam" id="PF22960">
    <property type="entry name" value="WHD_UBR1"/>
    <property type="match status" value="1"/>
</dbReference>
<dbReference type="SUPFAM" id="SSF54736">
    <property type="entry name" value="ClpS-like"/>
    <property type="match status" value="1"/>
</dbReference>
<dbReference type="PROSITE" id="PS51157">
    <property type="entry name" value="ZF_UBR"/>
    <property type="match status" value="1"/>
</dbReference>
<evidence type="ECO:0000256" key="1">
    <source>
        <dbReference type="ARBA" id="ARBA00000900"/>
    </source>
</evidence>
<keyword evidence="14" id="KW-1185">Reference proteome</keyword>
<dbReference type="InterPro" id="IPR042065">
    <property type="entry name" value="E3_ELL-like"/>
</dbReference>
<feature type="coiled-coil region" evidence="11">
    <location>
        <begin position="983"/>
        <end position="1010"/>
    </location>
</feature>
<dbReference type="InterPro" id="IPR003769">
    <property type="entry name" value="ClpS_core"/>
</dbReference>
<dbReference type="SUPFAM" id="SSF46785">
    <property type="entry name" value="Winged helix' DNA-binding domain"/>
    <property type="match status" value="1"/>
</dbReference>
<dbReference type="Gene3D" id="2.10.110.30">
    <property type="match status" value="1"/>
</dbReference>
<evidence type="ECO:0000256" key="10">
    <source>
        <dbReference type="RuleBase" id="RU366018"/>
    </source>
</evidence>
<gene>
    <name evidence="13" type="ORF">CVLEPA_LOCUS6386</name>
</gene>
<reference evidence="13 14" key="1">
    <citation type="submission" date="2024-02" db="EMBL/GenBank/DDBJ databases">
        <authorList>
            <person name="Daric V."/>
            <person name="Darras S."/>
        </authorList>
    </citation>
    <scope>NUCLEOTIDE SEQUENCE [LARGE SCALE GENOMIC DNA]</scope>
</reference>